<dbReference type="Proteomes" id="UP000054771">
    <property type="component" value="Unassembled WGS sequence"/>
</dbReference>
<protein>
    <submittedName>
        <fullName evidence="2">Uncharacterized protein</fullName>
    </submittedName>
</protein>
<feature type="compositionally biased region" description="Polar residues" evidence="1">
    <location>
        <begin position="12"/>
        <end position="21"/>
    </location>
</feature>
<sequence length="68" mass="7376">MGASGITRRDGNNTAGRPASAQTIPSFPLVLIQSDTAVLNCPPQSWDACKMMSQSQVRVIRFLQEVID</sequence>
<name>A0A0U5GLP3_ASPCI</name>
<dbReference type="EMBL" id="CDMC01000002">
    <property type="protein sequence ID" value="CEN60003.1"/>
    <property type="molecule type" value="Genomic_DNA"/>
</dbReference>
<evidence type="ECO:0000313" key="2">
    <source>
        <dbReference type="EMBL" id="CEN60003.1"/>
    </source>
</evidence>
<keyword evidence="3" id="KW-1185">Reference proteome</keyword>
<proteinExistence type="predicted"/>
<organism evidence="2 3">
    <name type="scientific">Aspergillus calidoustus</name>
    <dbReference type="NCBI Taxonomy" id="454130"/>
    <lineage>
        <taxon>Eukaryota</taxon>
        <taxon>Fungi</taxon>
        <taxon>Dikarya</taxon>
        <taxon>Ascomycota</taxon>
        <taxon>Pezizomycotina</taxon>
        <taxon>Eurotiomycetes</taxon>
        <taxon>Eurotiomycetidae</taxon>
        <taxon>Eurotiales</taxon>
        <taxon>Aspergillaceae</taxon>
        <taxon>Aspergillus</taxon>
        <taxon>Aspergillus subgen. Nidulantes</taxon>
    </lineage>
</organism>
<feature type="region of interest" description="Disordered" evidence="1">
    <location>
        <begin position="1"/>
        <end position="21"/>
    </location>
</feature>
<evidence type="ECO:0000313" key="3">
    <source>
        <dbReference type="Proteomes" id="UP000054771"/>
    </source>
</evidence>
<accession>A0A0U5GLP3</accession>
<dbReference type="AlphaFoldDB" id="A0A0U5GLP3"/>
<reference evidence="3" key="1">
    <citation type="journal article" date="2016" name="Genome Announc.">
        <title>Draft genome sequences of fungus Aspergillus calidoustus.</title>
        <authorList>
            <person name="Horn F."/>
            <person name="Linde J."/>
            <person name="Mattern D.J."/>
            <person name="Walther G."/>
            <person name="Guthke R."/>
            <person name="Scherlach K."/>
            <person name="Martin K."/>
            <person name="Brakhage A.A."/>
            <person name="Petzke L."/>
            <person name="Valiante V."/>
        </authorList>
    </citation>
    <scope>NUCLEOTIDE SEQUENCE [LARGE SCALE GENOMIC DNA]</scope>
    <source>
        <strain evidence="3">SF006504</strain>
    </source>
</reference>
<gene>
    <name evidence="2" type="ORF">ASPCAL02444</name>
</gene>
<evidence type="ECO:0000256" key="1">
    <source>
        <dbReference type="SAM" id="MobiDB-lite"/>
    </source>
</evidence>